<dbReference type="EMBL" id="CAJVRL010000092">
    <property type="protein sequence ID" value="CAG8959536.1"/>
    <property type="molecule type" value="Genomic_DNA"/>
</dbReference>
<protein>
    <recommendedName>
        <fullName evidence="4">Secreted protein</fullName>
    </recommendedName>
</protein>
<name>A0A9N9L6P7_9HELO</name>
<keyword evidence="1" id="KW-0732">Signal</keyword>
<comment type="caution">
    <text evidence="2">The sequence shown here is derived from an EMBL/GenBank/DDBJ whole genome shotgun (WGS) entry which is preliminary data.</text>
</comment>
<feature type="chain" id="PRO_5040404777" description="Secreted protein" evidence="1">
    <location>
        <begin position="20"/>
        <end position="84"/>
    </location>
</feature>
<proteinExistence type="predicted"/>
<evidence type="ECO:0000256" key="1">
    <source>
        <dbReference type="SAM" id="SignalP"/>
    </source>
</evidence>
<sequence>MLFEPTLLLAAMFAGQASAAFVYCSGAPIYGQCLPEQGTQANCENIEGNCRPNCFKDDTQKKIKIGATCCNKDGTIHVYCFREN</sequence>
<organism evidence="2 3">
    <name type="scientific">Hymenoscyphus fraxineus</name>
    <dbReference type="NCBI Taxonomy" id="746836"/>
    <lineage>
        <taxon>Eukaryota</taxon>
        <taxon>Fungi</taxon>
        <taxon>Dikarya</taxon>
        <taxon>Ascomycota</taxon>
        <taxon>Pezizomycotina</taxon>
        <taxon>Leotiomycetes</taxon>
        <taxon>Helotiales</taxon>
        <taxon>Helotiaceae</taxon>
        <taxon>Hymenoscyphus</taxon>
    </lineage>
</organism>
<reference evidence="2" key="1">
    <citation type="submission" date="2021-07" db="EMBL/GenBank/DDBJ databases">
        <authorList>
            <person name="Durling M."/>
        </authorList>
    </citation>
    <scope>NUCLEOTIDE SEQUENCE</scope>
</reference>
<feature type="signal peptide" evidence="1">
    <location>
        <begin position="1"/>
        <end position="19"/>
    </location>
</feature>
<dbReference type="AlphaFoldDB" id="A0A9N9L6P7"/>
<accession>A0A9N9L6P7</accession>
<dbReference type="OrthoDB" id="4807140at2759"/>
<gene>
    <name evidence="2" type="ORF">HYFRA_00001437</name>
</gene>
<evidence type="ECO:0000313" key="3">
    <source>
        <dbReference type="Proteomes" id="UP000696280"/>
    </source>
</evidence>
<dbReference type="Proteomes" id="UP000696280">
    <property type="component" value="Unassembled WGS sequence"/>
</dbReference>
<evidence type="ECO:0000313" key="2">
    <source>
        <dbReference type="EMBL" id="CAG8959536.1"/>
    </source>
</evidence>
<keyword evidence="3" id="KW-1185">Reference proteome</keyword>
<evidence type="ECO:0008006" key="4">
    <source>
        <dbReference type="Google" id="ProtNLM"/>
    </source>
</evidence>